<accession>U2E9K5</accession>
<dbReference type="AlphaFoldDB" id="U2E9K5"/>
<feature type="region of interest" description="Disordered" evidence="1">
    <location>
        <begin position="69"/>
        <end position="93"/>
    </location>
</feature>
<gene>
    <name evidence="2" type="ORF">HMPREF1981_00036</name>
</gene>
<comment type="caution">
    <text evidence="2">The sequence shown here is derived from an EMBL/GenBank/DDBJ whole genome shotgun (WGS) entry which is preliminary data.</text>
</comment>
<reference evidence="2 3" key="1">
    <citation type="submission" date="2013-08" db="EMBL/GenBank/DDBJ databases">
        <authorList>
            <person name="Weinstock G."/>
            <person name="Sodergren E."/>
            <person name="Wylie T."/>
            <person name="Fulton L."/>
            <person name="Fulton R."/>
            <person name="Fronick C."/>
            <person name="O'Laughlin M."/>
            <person name="Godfrey J."/>
            <person name="Miner T."/>
            <person name="Herter B."/>
            <person name="Appelbaum E."/>
            <person name="Cordes M."/>
            <person name="Lek S."/>
            <person name="Wollam A."/>
            <person name="Pepin K.H."/>
            <person name="Palsikar V.B."/>
            <person name="Mitreva M."/>
            <person name="Wilson R.K."/>
        </authorList>
    </citation>
    <scope>NUCLEOTIDE SEQUENCE [LARGE SCALE GENOMIC DNA]</scope>
    <source>
        <strain evidence="2 3">F0041</strain>
    </source>
</reference>
<dbReference type="HOGENOM" id="CLU_2393743_0_0_10"/>
<evidence type="ECO:0000313" key="2">
    <source>
        <dbReference type="EMBL" id="ERI89246.1"/>
    </source>
</evidence>
<evidence type="ECO:0000256" key="1">
    <source>
        <dbReference type="SAM" id="MobiDB-lite"/>
    </source>
</evidence>
<dbReference type="Proteomes" id="UP000016496">
    <property type="component" value="Unassembled WGS sequence"/>
</dbReference>
<organism evidence="2 3">
    <name type="scientific">Bacteroides pyogenes F0041</name>
    <dbReference type="NCBI Taxonomy" id="1321819"/>
    <lineage>
        <taxon>Bacteria</taxon>
        <taxon>Pseudomonadati</taxon>
        <taxon>Bacteroidota</taxon>
        <taxon>Bacteroidia</taxon>
        <taxon>Bacteroidales</taxon>
        <taxon>Bacteroidaceae</taxon>
        <taxon>Bacteroides</taxon>
    </lineage>
</organism>
<name>U2E9K5_9BACE</name>
<dbReference type="EMBL" id="AWSV01000003">
    <property type="protein sequence ID" value="ERI89246.1"/>
    <property type="molecule type" value="Genomic_DNA"/>
</dbReference>
<evidence type="ECO:0000313" key="3">
    <source>
        <dbReference type="Proteomes" id="UP000016496"/>
    </source>
</evidence>
<sequence length="93" mass="10324">MQYYNIKTQKQSNFSSFLKKSVAKHKAAAKSFHKTSKTLNDRNITEVFYAPITAAELNKLLACIASSKHSTPPLRWRDPTSCSPVSPDEAHGG</sequence>
<proteinExistence type="predicted"/>
<protein>
    <submittedName>
        <fullName evidence="2">Uncharacterized protein</fullName>
    </submittedName>
</protein>